<keyword evidence="4 7" id="KW-0812">Transmembrane</keyword>
<evidence type="ECO:0000256" key="1">
    <source>
        <dbReference type="ARBA" id="ARBA00004651"/>
    </source>
</evidence>
<feature type="transmembrane region" description="Helical" evidence="7">
    <location>
        <begin position="208"/>
        <end position="230"/>
    </location>
</feature>
<evidence type="ECO:0000259" key="8">
    <source>
        <dbReference type="Pfam" id="PF00892"/>
    </source>
</evidence>
<dbReference type="PANTHER" id="PTHR32322">
    <property type="entry name" value="INNER MEMBRANE TRANSPORTER"/>
    <property type="match status" value="1"/>
</dbReference>
<feature type="transmembrane region" description="Helical" evidence="7">
    <location>
        <begin position="242"/>
        <end position="260"/>
    </location>
</feature>
<protein>
    <submittedName>
        <fullName evidence="9">Cysteine transporter</fullName>
    </submittedName>
</protein>
<keyword evidence="10" id="KW-1185">Reference proteome</keyword>
<dbReference type="Pfam" id="PF00892">
    <property type="entry name" value="EamA"/>
    <property type="match status" value="2"/>
</dbReference>
<comment type="similarity">
    <text evidence="2">Belongs to the EamA transporter family.</text>
</comment>
<proteinExistence type="inferred from homology"/>
<evidence type="ECO:0000256" key="4">
    <source>
        <dbReference type="ARBA" id="ARBA00022692"/>
    </source>
</evidence>
<feature type="transmembrane region" description="Helical" evidence="7">
    <location>
        <begin position="150"/>
        <end position="167"/>
    </location>
</feature>
<sequence>MKEKLFLVLANLFWAGNYVVGKVVIAETGPFWLTLIRWCAAFIILVPVSYWLERPHYWDVMKQYWLPLVASGALGIIGYNLLLYGALVYTSSMNAAIVNSLNPAIIVVLSYMLLRERLSTVNIIGFLLSLIGVLFILTDGHITHIFQTTYNRGDLMMLAAGVVWALYSIIGKKLPVPPITATACSVFFSLFMLWPFAILYPFPADQLSAIGFAGITYICLFPSVLSFLFWNISVQKVGPSHAGVYLNLIAVFTAAITFLLGGTLSVPQLAGGAVVLLGVYLATKAPKARPEQVDIAG</sequence>
<feature type="transmembrane region" description="Helical" evidence="7">
    <location>
        <begin position="179"/>
        <end position="202"/>
    </location>
</feature>
<dbReference type="PANTHER" id="PTHR32322:SF18">
    <property type="entry name" value="S-ADENOSYLMETHIONINE_S-ADENOSYLHOMOCYSTEINE TRANSPORTER"/>
    <property type="match status" value="1"/>
</dbReference>
<feature type="domain" description="EamA" evidence="8">
    <location>
        <begin position="5"/>
        <end position="138"/>
    </location>
</feature>
<gene>
    <name evidence="9" type="ORF">GS3922_09420</name>
</gene>
<dbReference type="InterPro" id="IPR050638">
    <property type="entry name" value="AA-Vitamin_Transporters"/>
</dbReference>
<name>A0ABM6AC43_9BACL</name>
<dbReference type="Proteomes" id="UP000076226">
    <property type="component" value="Chromosome"/>
</dbReference>
<organism evidence="9 10">
    <name type="scientific">Geobacillus subterraneus</name>
    <dbReference type="NCBI Taxonomy" id="129338"/>
    <lineage>
        <taxon>Bacteria</taxon>
        <taxon>Bacillati</taxon>
        <taxon>Bacillota</taxon>
        <taxon>Bacilli</taxon>
        <taxon>Bacillales</taxon>
        <taxon>Anoxybacillaceae</taxon>
        <taxon>Geobacillus</taxon>
    </lineage>
</organism>
<dbReference type="InterPro" id="IPR037185">
    <property type="entry name" value="EmrE-like"/>
</dbReference>
<evidence type="ECO:0000256" key="3">
    <source>
        <dbReference type="ARBA" id="ARBA00022475"/>
    </source>
</evidence>
<feature type="transmembrane region" description="Helical" evidence="7">
    <location>
        <begin position="93"/>
        <end position="114"/>
    </location>
</feature>
<comment type="subcellular location">
    <subcellularLocation>
        <location evidence="1">Cell membrane</location>
        <topology evidence="1">Multi-pass membrane protein</topology>
    </subcellularLocation>
</comment>
<accession>A0ABM6AC43</accession>
<feature type="transmembrane region" description="Helical" evidence="7">
    <location>
        <begin position="121"/>
        <end position="138"/>
    </location>
</feature>
<keyword evidence="6 7" id="KW-0472">Membrane</keyword>
<evidence type="ECO:0000256" key="5">
    <source>
        <dbReference type="ARBA" id="ARBA00022989"/>
    </source>
</evidence>
<evidence type="ECO:0000313" key="10">
    <source>
        <dbReference type="Proteomes" id="UP000076226"/>
    </source>
</evidence>
<evidence type="ECO:0000256" key="7">
    <source>
        <dbReference type="SAM" id="Phobius"/>
    </source>
</evidence>
<evidence type="ECO:0000256" key="6">
    <source>
        <dbReference type="ARBA" id="ARBA00023136"/>
    </source>
</evidence>
<dbReference type="RefSeq" id="WP_063166141.1">
    <property type="nucleotide sequence ID" value="NZ_CP014342.1"/>
</dbReference>
<dbReference type="EMBL" id="CP014342">
    <property type="protein sequence ID" value="AMX83863.1"/>
    <property type="molecule type" value="Genomic_DNA"/>
</dbReference>
<reference evidence="9 10" key="1">
    <citation type="submission" date="2016-02" db="EMBL/GenBank/DDBJ databases">
        <title>Complete genome sequence of Geobacillus subterraneus KCTC 3922T.</title>
        <authorList>
            <person name="Lee D.-W."/>
            <person name="Lee Y.-J."/>
            <person name="Lee S.-J."/>
            <person name="Park G.-S."/>
            <person name="Lee S.-J."/>
            <person name="Shin J.-H."/>
        </authorList>
    </citation>
    <scope>NUCLEOTIDE SEQUENCE [LARGE SCALE GENOMIC DNA]</scope>
    <source>
        <strain evidence="9 10">KCTC 3922</strain>
    </source>
</reference>
<feature type="transmembrane region" description="Helical" evidence="7">
    <location>
        <begin position="64"/>
        <end position="87"/>
    </location>
</feature>
<dbReference type="InterPro" id="IPR000620">
    <property type="entry name" value="EamA_dom"/>
</dbReference>
<evidence type="ECO:0000313" key="9">
    <source>
        <dbReference type="EMBL" id="AMX83863.1"/>
    </source>
</evidence>
<evidence type="ECO:0000256" key="2">
    <source>
        <dbReference type="ARBA" id="ARBA00007362"/>
    </source>
</evidence>
<feature type="transmembrane region" description="Helical" evidence="7">
    <location>
        <begin position="31"/>
        <end position="52"/>
    </location>
</feature>
<keyword evidence="3" id="KW-1003">Cell membrane</keyword>
<feature type="domain" description="EamA" evidence="8">
    <location>
        <begin position="152"/>
        <end position="282"/>
    </location>
</feature>
<keyword evidence="5 7" id="KW-1133">Transmembrane helix</keyword>
<dbReference type="SUPFAM" id="SSF103481">
    <property type="entry name" value="Multidrug resistance efflux transporter EmrE"/>
    <property type="match status" value="2"/>
</dbReference>